<comment type="caution">
    <text evidence="1">The sequence shown here is derived from an EMBL/GenBank/DDBJ whole genome shotgun (WGS) entry which is preliminary data.</text>
</comment>
<accession>X0WG74</accession>
<dbReference type="AlphaFoldDB" id="X0WG74"/>
<reference evidence="1" key="1">
    <citation type="journal article" date="2014" name="Front. Microbiol.">
        <title>High frequency of phylogenetically diverse reductive dehalogenase-homologous genes in deep subseafloor sedimentary metagenomes.</title>
        <authorList>
            <person name="Kawai M."/>
            <person name="Futagami T."/>
            <person name="Toyoda A."/>
            <person name="Takaki Y."/>
            <person name="Nishi S."/>
            <person name="Hori S."/>
            <person name="Arai W."/>
            <person name="Tsubouchi T."/>
            <person name="Morono Y."/>
            <person name="Uchiyama I."/>
            <person name="Ito T."/>
            <person name="Fujiyama A."/>
            <person name="Inagaki F."/>
            <person name="Takami H."/>
        </authorList>
    </citation>
    <scope>NUCLEOTIDE SEQUENCE</scope>
    <source>
        <strain evidence="1">Expedition CK06-06</strain>
    </source>
</reference>
<evidence type="ECO:0000313" key="1">
    <source>
        <dbReference type="EMBL" id="GAG23508.1"/>
    </source>
</evidence>
<proteinExistence type="predicted"/>
<dbReference type="EMBL" id="BARS01031911">
    <property type="protein sequence ID" value="GAG23508.1"/>
    <property type="molecule type" value="Genomic_DNA"/>
</dbReference>
<sequence>MSREEARRKGHKFEAILLGRRMESLERAARGVGAKGIDEAIGHGILQEKGRMSNASRVAAQAPALSTQLRVHCSATCTGAHIGPLRFS</sequence>
<name>X0WG74_9ZZZZ</name>
<protein>
    <submittedName>
        <fullName evidence="1">Uncharacterized protein</fullName>
    </submittedName>
</protein>
<gene>
    <name evidence="1" type="ORF">S01H1_49593</name>
</gene>
<organism evidence="1">
    <name type="scientific">marine sediment metagenome</name>
    <dbReference type="NCBI Taxonomy" id="412755"/>
    <lineage>
        <taxon>unclassified sequences</taxon>
        <taxon>metagenomes</taxon>
        <taxon>ecological metagenomes</taxon>
    </lineage>
</organism>